<dbReference type="EMBL" id="CP002779">
    <property type="protein sequence ID" value="AEH25442.1"/>
    <property type="molecule type" value="Genomic_DNA"/>
</dbReference>
<evidence type="ECO:0000313" key="1">
    <source>
        <dbReference type="EMBL" id="AEH25442.1"/>
    </source>
</evidence>
<dbReference type="AlphaFoldDB" id="F8AHY5"/>
<dbReference type="HOGENOM" id="CLU_3245509_0_0_2"/>
<reference evidence="1 2" key="1">
    <citation type="journal article" date="2011" name="J. Bacteriol.">
        <title>Complete genome sequence of the obligate piezophilic hyperthermophilic archaeon Pyrococcus yayanosii CH1.</title>
        <authorList>
            <person name="Jun X."/>
            <person name="Lupeng L."/>
            <person name="Minjuan X."/>
            <person name="Oger P."/>
            <person name="Fengping W."/>
            <person name="Jebbar M."/>
            <person name="Xiang X."/>
        </authorList>
    </citation>
    <scope>NUCLEOTIDE SEQUENCE [LARGE SCALE GENOMIC DNA]</scope>
    <source>
        <strain evidence="2">CH1 / JCM 16557</strain>
    </source>
</reference>
<evidence type="ECO:0000313" key="2">
    <source>
        <dbReference type="Proteomes" id="UP000008386"/>
    </source>
</evidence>
<sequence length="42" mass="4760">MGNVISIRVLPEIKQEMDRLKGEVNWSEEIREFAGGGEKARS</sequence>
<accession>F8AHY5</accession>
<gene>
    <name evidence="1" type="ordered locus">PYCH_17830</name>
</gene>
<dbReference type="Proteomes" id="UP000008386">
    <property type="component" value="Chromosome"/>
</dbReference>
<name>F8AHY5_PYRYC</name>
<proteinExistence type="predicted"/>
<organism evidence="1 2">
    <name type="scientific">Pyrococcus yayanosii (strain CH1 / JCM 16557)</name>
    <dbReference type="NCBI Taxonomy" id="529709"/>
    <lineage>
        <taxon>Archaea</taxon>
        <taxon>Methanobacteriati</taxon>
        <taxon>Methanobacteriota</taxon>
        <taxon>Thermococci</taxon>
        <taxon>Thermococcales</taxon>
        <taxon>Thermococcaceae</taxon>
        <taxon>Pyrococcus</taxon>
    </lineage>
</organism>
<dbReference type="KEGG" id="pya:PYCH_17830"/>
<keyword evidence="2" id="KW-1185">Reference proteome</keyword>
<protein>
    <submittedName>
        <fullName evidence="1">Uncharacterized protein</fullName>
    </submittedName>
</protein>
<dbReference type="eggNOG" id="arCOG02217">
    <property type="taxonomic scope" value="Archaea"/>
</dbReference>